<organism evidence="2 3">
    <name type="scientific">Rhizoctonia solani</name>
    <dbReference type="NCBI Taxonomy" id="456999"/>
    <lineage>
        <taxon>Eukaryota</taxon>
        <taxon>Fungi</taxon>
        <taxon>Dikarya</taxon>
        <taxon>Basidiomycota</taxon>
        <taxon>Agaricomycotina</taxon>
        <taxon>Agaricomycetes</taxon>
        <taxon>Cantharellales</taxon>
        <taxon>Ceratobasidiaceae</taxon>
        <taxon>Rhizoctonia</taxon>
    </lineage>
</organism>
<dbReference type="SUPFAM" id="SSF50494">
    <property type="entry name" value="Trypsin-like serine proteases"/>
    <property type="match status" value="1"/>
</dbReference>
<gene>
    <name evidence="2" type="ORF">RDB_LOCUS18309</name>
</gene>
<dbReference type="EMBL" id="CAJMWY010000270">
    <property type="protein sequence ID" value="CAE6424768.1"/>
    <property type="molecule type" value="Genomic_DNA"/>
</dbReference>
<evidence type="ECO:0000313" key="3">
    <source>
        <dbReference type="Proteomes" id="UP000663861"/>
    </source>
</evidence>
<proteinExistence type="predicted"/>
<dbReference type="Proteomes" id="UP000663861">
    <property type="component" value="Unassembled WGS sequence"/>
</dbReference>
<protein>
    <submittedName>
        <fullName evidence="2">Uncharacterized protein</fullName>
    </submittedName>
</protein>
<evidence type="ECO:0000313" key="2">
    <source>
        <dbReference type="EMBL" id="CAE6424768.1"/>
    </source>
</evidence>
<comment type="caution">
    <text evidence="2">The sequence shown here is derived from an EMBL/GenBank/DDBJ whole genome shotgun (WGS) entry which is preliminary data.</text>
</comment>
<sequence length="557" mass="61728">MANPNSTRSVPSSKLRELDSVSATSPNHPDRHVISDIEQNVYYHGIRGSVRGPKLIYRSGNDVFVPPSGPHGACRVVKLLPVYKHDKLGKDNLWLNILREVVGLLEKREIRFTSIDLARFTWKGLGPDDETVTTPPTIWVGVLADSLRSDVAYNSSSDILDLLKKHDISDIEVAYRESYSRLLVGPELFAPVNDFHHLKDVITPLTTALGMPIAGLKTPDMEGTMGFFFRQDGKLYGVTARHVLFPAEDGNDEYSYIAGPKKEVVVLGTQAFKDLIVATERKIRDLINTVTVLGKQIKAYSKTVANGGAGAVQAKAKLALKEADLKQKKESIEELKGFCVTVKKEWRDLNDRIIGHVVWAPALSVSALADGYMRDVCVIELDAEKFGNGFKGNVINLGPEIDSGKFKNLMYSCVDAPSFPYLLDHVLRLRDVVSAAEIINSSNGDQAQYVIKRGSTTQTTIGHLNGFDSYERRYNLLGHMDSMTMAIFSYDNKSGPFSKSGDSGAIIFDSHARFAGFVTGGTGKHDYPDITYATPMVWLWNKVLKFKYPRASIDFEE</sequence>
<accession>A0A8H2XEC2</accession>
<feature type="compositionally biased region" description="Polar residues" evidence="1">
    <location>
        <begin position="1"/>
        <end position="12"/>
    </location>
</feature>
<dbReference type="AlphaFoldDB" id="A0A8H2XEC2"/>
<reference evidence="2" key="1">
    <citation type="submission" date="2021-01" db="EMBL/GenBank/DDBJ databases">
        <authorList>
            <person name="Kaushik A."/>
        </authorList>
    </citation>
    <scope>NUCLEOTIDE SEQUENCE</scope>
    <source>
        <strain evidence="2">AG4-RS23</strain>
    </source>
</reference>
<name>A0A8H2XEC2_9AGAM</name>
<feature type="region of interest" description="Disordered" evidence="1">
    <location>
        <begin position="1"/>
        <end position="31"/>
    </location>
</feature>
<evidence type="ECO:0000256" key="1">
    <source>
        <dbReference type="SAM" id="MobiDB-lite"/>
    </source>
</evidence>
<dbReference type="InterPro" id="IPR009003">
    <property type="entry name" value="Peptidase_S1_PA"/>
</dbReference>